<evidence type="ECO:0000313" key="1">
    <source>
        <dbReference type="EMBL" id="SUY28431.1"/>
    </source>
</evidence>
<organism evidence="1 2">
    <name type="scientific">Aminobacter aminovorans</name>
    <name type="common">Chelatobacter heintzii</name>
    <dbReference type="NCBI Taxonomy" id="83263"/>
    <lineage>
        <taxon>Bacteria</taxon>
        <taxon>Pseudomonadati</taxon>
        <taxon>Pseudomonadota</taxon>
        <taxon>Alphaproteobacteria</taxon>
        <taxon>Hyphomicrobiales</taxon>
        <taxon>Phyllobacteriaceae</taxon>
        <taxon>Aminobacter</taxon>
    </lineage>
</organism>
<evidence type="ECO:0000313" key="2">
    <source>
        <dbReference type="Proteomes" id="UP000254701"/>
    </source>
</evidence>
<proteinExistence type="predicted"/>
<protein>
    <submittedName>
        <fullName evidence="1">Uncharacterized protein</fullName>
    </submittedName>
</protein>
<gene>
    <name evidence="1" type="ORF">NCTC10684_05140</name>
</gene>
<sequence length="192" mass="20639">MTEKSGIGGAPTIDMAAANRVPARGEELVLVVTRFEYALKEISYGKMGAGGAVEAKWDEFANKELTSDFLKHVRENNIAPTILSKPPTRQILNGSSLDWEATAPPTDIQSLFGSVRRVRNNLVHGGKSGDKDSDRNNHLVAEAIAVLMEALRAHADLREVVSPSLPGIFCSARGRRCAIQFLTSSPAASVQA</sequence>
<dbReference type="OrthoDB" id="1442157at2"/>
<dbReference type="RefSeq" id="WP_131922401.1">
    <property type="nucleotide sequence ID" value="NZ_SLZO01000007.1"/>
</dbReference>
<reference evidence="1 2" key="1">
    <citation type="submission" date="2018-06" db="EMBL/GenBank/DDBJ databases">
        <authorList>
            <consortium name="Pathogen Informatics"/>
            <person name="Doyle S."/>
        </authorList>
    </citation>
    <scope>NUCLEOTIDE SEQUENCE [LARGE SCALE GENOMIC DNA]</scope>
    <source>
        <strain evidence="1 2">NCTC10684</strain>
    </source>
</reference>
<dbReference type="EMBL" id="UFSM01000002">
    <property type="protein sequence ID" value="SUY28431.1"/>
    <property type="molecule type" value="Genomic_DNA"/>
</dbReference>
<accession>A0A381IKE9</accession>
<dbReference type="AlphaFoldDB" id="A0A381IKE9"/>
<name>A0A381IKE9_AMIAI</name>
<dbReference type="Proteomes" id="UP000254701">
    <property type="component" value="Unassembled WGS sequence"/>
</dbReference>